<dbReference type="PANTHER" id="PTHR10472">
    <property type="entry name" value="D-TYROSYL-TRNA TYR DEACYLASE"/>
    <property type="match status" value="1"/>
</dbReference>
<keyword evidence="2" id="KW-0963">Cytoplasm</keyword>
<comment type="catalytic activity">
    <reaction evidence="2">
        <text>glycyl-tRNA(Ala) + H2O = tRNA(Ala) + glycine + H(+)</text>
        <dbReference type="Rhea" id="RHEA:53744"/>
        <dbReference type="Rhea" id="RHEA-COMP:9657"/>
        <dbReference type="Rhea" id="RHEA-COMP:13640"/>
        <dbReference type="ChEBI" id="CHEBI:15377"/>
        <dbReference type="ChEBI" id="CHEBI:15378"/>
        <dbReference type="ChEBI" id="CHEBI:57305"/>
        <dbReference type="ChEBI" id="CHEBI:78442"/>
        <dbReference type="ChEBI" id="CHEBI:78522"/>
    </reaction>
</comment>
<name>A0A0E3YC57_9BURK</name>
<dbReference type="HOGENOM" id="CLU_076901_1_1_4"/>
<gene>
    <name evidence="2" type="primary">dtd</name>
    <name evidence="3" type="ORF">MB84_08970</name>
</gene>
<dbReference type="GO" id="GO:0051500">
    <property type="term" value="F:D-tyrosyl-tRNA(Tyr) deacylase activity"/>
    <property type="evidence" value="ECO:0007669"/>
    <property type="project" value="TreeGrafter"/>
</dbReference>
<evidence type="ECO:0000256" key="2">
    <source>
        <dbReference type="HAMAP-Rule" id="MF_00518"/>
    </source>
</evidence>
<keyword evidence="2" id="KW-0694">RNA-binding</keyword>
<dbReference type="InterPro" id="IPR023509">
    <property type="entry name" value="DTD-like_sf"/>
</dbReference>
<comment type="subcellular location">
    <subcellularLocation>
        <location evidence="2">Cytoplasm</location>
    </subcellularLocation>
</comment>
<evidence type="ECO:0000256" key="1">
    <source>
        <dbReference type="ARBA" id="ARBA00009673"/>
    </source>
</evidence>
<reference evidence="3" key="1">
    <citation type="submission" date="2016-06" db="EMBL/GenBank/DDBJ databases">
        <title>Pandoraea oxalativorans DSM 23570 Genome Sequencing.</title>
        <authorList>
            <person name="Ee R."/>
            <person name="Lim Y.-L."/>
            <person name="Yong D."/>
            <person name="Yin W.-F."/>
            <person name="Chan K.-G."/>
        </authorList>
    </citation>
    <scope>NUCLEOTIDE SEQUENCE</scope>
    <source>
        <strain evidence="3">DSM 23570</strain>
    </source>
</reference>
<evidence type="ECO:0000313" key="3">
    <source>
        <dbReference type="EMBL" id="AKC69582.1"/>
    </source>
</evidence>
<dbReference type="AlphaFoldDB" id="A0A0E3YC57"/>
<dbReference type="PANTHER" id="PTHR10472:SF5">
    <property type="entry name" value="D-AMINOACYL-TRNA DEACYLASE 1"/>
    <property type="match status" value="1"/>
</dbReference>
<dbReference type="GO" id="GO:0005737">
    <property type="term" value="C:cytoplasm"/>
    <property type="evidence" value="ECO:0007669"/>
    <property type="project" value="UniProtKB-SubCell"/>
</dbReference>
<dbReference type="RefSeq" id="WP_046290891.1">
    <property type="nucleotide sequence ID" value="NZ_CP011253.3"/>
</dbReference>
<sequence>MIALIQRVLEAAVTVDGRTVGAIGPGLLALVCAERGDTEASADKLLAKLLGYRVFSDEAGKMNRSVSNLDGNPDGNGAAVRVGGLLLVSQFTLAADTNSGTRPSFTPAASPADGKRLFDYFVTQARARHPIVQTGEFGAHMRVSLVNDGPVTFWLQTRPEAA</sequence>
<comment type="domain">
    <text evidence="2">A Gly-cisPro motif from one monomer fits into the active site of the other monomer to allow specific chiral rejection of L-amino acids.</text>
</comment>
<dbReference type="FunFam" id="3.50.80.10:FF:000001">
    <property type="entry name" value="D-aminoacyl-tRNA deacylase"/>
    <property type="match status" value="1"/>
</dbReference>
<dbReference type="KEGG" id="pox:MB84_08970"/>
<dbReference type="EC" id="3.1.1.96" evidence="2"/>
<keyword evidence="2" id="KW-0378">Hydrolase</keyword>
<dbReference type="GO" id="GO:0000049">
    <property type="term" value="F:tRNA binding"/>
    <property type="evidence" value="ECO:0007669"/>
    <property type="project" value="UniProtKB-UniRule"/>
</dbReference>
<comment type="function">
    <text evidence="2">An aminoacyl-tRNA editing enzyme that deacylates mischarged D-aminoacyl-tRNAs. Also deacylates mischarged glycyl-tRNA(Ala), protecting cells against glycine mischarging by AlaRS. Acts via tRNA-based rather than protein-based catalysis; rejects L-amino acids rather than detecting D-amino acids in the active site. By recycling D-aminoacyl-tRNA to D-amino acids and free tRNA molecules, this enzyme counteracts the toxicity associated with the formation of D-aminoacyl-tRNA entities in vivo and helps enforce protein L-homochirality.</text>
</comment>
<dbReference type="GO" id="GO:0043908">
    <property type="term" value="F:Ser(Gly)-tRNA(Ala) hydrolase activity"/>
    <property type="evidence" value="ECO:0007669"/>
    <property type="project" value="UniProtKB-UniRule"/>
</dbReference>
<comment type="catalytic activity">
    <reaction evidence="2">
        <text>a D-aminoacyl-tRNA + H2O = a tRNA + a D-alpha-amino acid + H(+)</text>
        <dbReference type="Rhea" id="RHEA:13953"/>
        <dbReference type="Rhea" id="RHEA-COMP:10123"/>
        <dbReference type="Rhea" id="RHEA-COMP:10124"/>
        <dbReference type="ChEBI" id="CHEBI:15377"/>
        <dbReference type="ChEBI" id="CHEBI:15378"/>
        <dbReference type="ChEBI" id="CHEBI:59871"/>
        <dbReference type="ChEBI" id="CHEBI:78442"/>
        <dbReference type="ChEBI" id="CHEBI:79333"/>
        <dbReference type="EC" id="3.1.1.96"/>
    </reaction>
</comment>
<evidence type="ECO:0000313" key="4">
    <source>
        <dbReference type="Proteomes" id="UP000035050"/>
    </source>
</evidence>
<dbReference type="Proteomes" id="UP000035050">
    <property type="component" value="Chromosome"/>
</dbReference>
<keyword evidence="4" id="KW-1185">Reference proteome</keyword>
<dbReference type="CDD" id="cd00563">
    <property type="entry name" value="Dtyr_deacylase"/>
    <property type="match status" value="1"/>
</dbReference>
<dbReference type="HAMAP" id="MF_00518">
    <property type="entry name" value="Deacylase_Dtd"/>
    <property type="match status" value="1"/>
</dbReference>
<organism evidence="3 4">
    <name type="scientific">Pandoraea oxalativorans</name>
    <dbReference type="NCBI Taxonomy" id="573737"/>
    <lineage>
        <taxon>Bacteria</taxon>
        <taxon>Pseudomonadati</taxon>
        <taxon>Pseudomonadota</taxon>
        <taxon>Betaproteobacteria</taxon>
        <taxon>Burkholderiales</taxon>
        <taxon>Burkholderiaceae</taxon>
        <taxon>Pandoraea</taxon>
    </lineage>
</organism>
<dbReference type="EC" id="3.1.1.-" evidence="2"/>
<dbReference type="EMBL" id="CP011253">
    <property type="protein sequence ID" value="AKC69582.1"/>
    <property type="molecule type" value="Genomic_DNA"/>
</dbReference>
<dbReference type="NCBIfam" id="TIGR00256">
    <property type="entry name" value="D-aminoacyl-tRNA deacylase"/>
    <property type="match status" value="1"/>
</dbReference>
<feature type="short sequence motif" description="Gly-cisPro motif, important for rejection of L-amino acids" evidence="2">
    <location>
        <begin position="149"/>
        <end position="150"/>
    </location>
</feature>
<dbReference type="GO" id="GO:0019478">
    <property type="term" value="P:D-amino acid catabolic process"/>
    <property type="evidence" value="ECO:0007669"/>
    <property type="project" value="UniProtKB-UniRule"/>
</dbReference>
<dbReference type="SUPFAM" id="SSF69500">
    <property type="entry name" value="DTD-like"/>
    <property type="match status" value="1"/>
</dbReference>
<dbReference type="Pfam" id="PF02580">
    <property type="entry name" value="Tyr_Deacylase"/>
    <property type="match status" value="1"/>
</dbReference>
<dbReference type="OrthoDB" id="9801395at2"/>
<comment type="similarity">
    <text evidence="1 2">Belongs to the DTD family.</text>
</comment>
<proteinExistence type="inferred from homology"/>
<dbReference type="PATRIC" id="fig|573737.6.peg.2648"/>
<dbReference type="Gene3D" id="3.50.80.10">
    <property type="entry name" value="D-tyrosyl-tRNA(Tyr) deacylase"/>
    <property type="match status" value="1"/>
</dbReference>
<accession>A0A0E3YC57</accession>
<protein>
    <recommendedName>
        <fullName evidence="2">D-aminoacyl-tRNA deacylase</fullName>
        <shortName evidence="2">DTD</shortName>
        <ecNumber evidence="2">3.1.1.96</ecNumber>
    </recommendedName>
    <alternativeName>
        <fullName evidence="2">Gly-tRNA(Ala) deacylase</fullName>
        <ecNumber evidence="2">3.1.1.-</ecNumber>
    </alternativeName>
</protein>
<dbReference type="InterPro" id="IPR003732">
    <property type="entry name" value="Daa-tRNA_deacyls_DTD"/>
</dbReference>
<dbReference type="GO" id="GO:0106026">
    <property type="term" value="F:Gly-tRNA(Ala) deacylase activity"/>
    <property type="evidence" value="ECO:0007669"/>
    <property type="project" value="UniProtKB-UniRule"/>
</dbReference>
<comment type="subunit">
    <text evidence="2">Homodimer.</text>
</comment>
<keyword evidence="2" id="KW-0820">tRNA-binding</keyword>